<dbReference type="GO" id="GO:0006412">
    <property type="term" value="P:translation"/>
    <property type="evidence" value="ECO:0007669"/>
    <property type="project" value="UniProtKB-KW"/>
</dbReference>
<evidence type="ECO:0000256" key="4">
    <source>
        <dbReference type="ARBA" id="ARBA00023004"/>
    </source>
</evidence>
<reference evidence="6" key="1">
    <citation type="journal article" date="2021" name="Sci. Rep.">
        <title>Diploid genomic architecture of Nitzschia inconspicua, an elite biomass production diatom.</title>
        <authorList>
            <person name="Oliver A."/>
            <person name="Podell S."/>
            <person name="Pinowska A."/>
            <person name="Traller J.C."/>
            <person name="Smith S.R."/>
            <person name="McClure R."/>
            <person name="Beliaev A."/>
            <person name="Bohutskyi P."/>
            <person name="Hill E.A."/>
            <person name="Rabines A."/>
            <person name="Zheng H."/>
            <person name="Allen L.Z."/>
            <person name="Kuo A."/>
            <person name="Grigoriev I.V."/>
            <person name="Allen A.E."/>
            <person name="Hazlebeck D."/>
            <person name="Allen E.E."/>
        </authorList>
    </citation>
    <scope>NUCLEOTIDE SEQUENCE</scope>
    <source>
        <strain evidence="6">Hildebrandi</strain>
    </source>
</reference>
<keyword evidence="1 5" id="KW-0479">Metal-binding</keyword>
<keyword evidence="4" id="KW-0408">Iron</keyword>
<dbReference type="OrthoDB" id="276063at2759"/>
<comment type="function">
    <text evidence="5">Removes the formyl group from the N-terminal Met of newly synthesized proteins.</text>
</comment>
<comment type="similarity">
    <text evidence="5">Belongs to the polypeptide deformylase family.</text>
</comment>
<dbReference type="EMBL" id="JAGRRH010000015">
    <property type="protein sequence ID" value="KAG7356846.1"/>
    <property type="molecule type" value="Genomic_DNA"/>
</dbReference>
<evidence type="ECO:0000256" key="5">
    <source>
        <dbReference type="RuleBase" id="RU362111"/>
    </source>
</evidence>
<keyword evidence="7" id="KW-1185">Reference proteome</keyword>
<proteinExistence type="inferred from homology"/>
<organism evidence="6 7">
    <name type="scientific">Nitzschia inconspicua</name>
    <dbReference type="NCBI Taxonomy" id="303405"/>
    <lineage>
        <taxon>Eukaryota</taxon>
        <taxon>Sar</taxon>
        <taxon>Stramenopiles</taxon>
        <taxon>Ochrophyta</taxon>
        <taxon>Bacillariophyta</taxon>
        <taxon>Bacillariophyceae</taxon>
        <taxon>Bacillariophycidae</taxon>
        <taxon>Bacillariales</taxon>
        <taxon>Bacillariaceae</taxon>
        <taxon>Nitzschia</taxon>
    </lineage>
</organism>
<protein>
    <recommendedName>
        <fullName evidence="5">Peptide deformylase</fullName>
        <ecNumber evidence="5">3.5.1.88</ecNumber>
    </recommendedName>
</protein>
<name>A0A9K3PRL8_9STRA</name>
<evidence type="ECO:0000256" key="1">
    <source>
        <dbReference type="ARBA" id="ARBA00022723"/>
    </source>
</evidence>
<dbReference type="PANTHER" id="PTHR10458:SF22">
    <property type="entry name" value="PEPTIDE DEFORMYLASE"/>
    <property type="match status" value="1"/>
</dbReference>
<comment type="caution">
    <text evidence="6">The sequence shown here is derived from an EMBL/GenBank/DDBJ whole genome shotgun (WGS) entry which is preliminary data.</text>
</comment>
<sequence>MMMTILQTIARNNSATKTVHRNYQNFVPTTFRFLQTLVGVDAFSVSSTTTLRSRNKFCPKFRSHQNNNNYFILATATQRRRGISSTVPTTNTIFGKGDDRLLFPSFSSLFSSPPNKVEVDPGVVEGTDLRIVKYPHPALRSHNEEVTLEELKESTEIADLAKGMLKVMYAAEGVGLAAPQVGVNKRLMVYNPTGDSKRWLDETILVNPKIVEFSDAKDEEIEGCLSFPDMSGEVIRSKWIKVEALNLKGKKIKKKFTGWEARIFQHEYDHLDGTVYIDRLSEETRAKVQPRLNELIEEFGDGGSI</sequence>
<gene>
    <name evidence="6" type="ORF">IV203_001533</name>
</gene>
<dbReference type="GO" id="GO:0042586">
    <property type="term" value="F:peptide deformylase activity"/>
    <property type="evidence" value="ECO:0007669"/>
    <property type="project" value="UniProtKB-EC"/>
</dbReference>
<keyword evidence="2 5" id="KW-0378">Hydrolase</keyword>
<reference evidence="6" key="2">
    <citation type="submission" date="2021-04" db="EMBL/GenBank/DDBJ databases">
        <authorList>
            <person name="Podell S."/>
        </authorList>
    </citation>
    <scope>NUCLEOTIDE SEQUENCE</scope>
    <source>
        <strain evidence="6">Hildebrandi</strain>
    </source>
</reference>
<dbReference type="PANTHER" id="PTHR10458">
    <property type="entry name" value="PEPTIDE DEFORMYLASE"/>
    <property type="match status" value="1"/>
</dbReference>
<dbReference type="InterPro" id="IPR023635">
    <property type="entry name" value="Peptide_deformylase"/>
</dbReference>
<accession>A0A9K3PRL8</accession>
<evidence type="ECO:0000256" key="3">
    <source>
        <dbReference type="ARBA" id="ARBA00022917"/>
    </source>
</evidence>
<dbReference type="EC" id="3.5.1.88" evidence="5"/>
<dbReference type="AlphaFoldDB" id="A0A9K3PRL8"/>
<dbReference type="NCBIfam" id="TIGR00079">
    <property type="entry name" value="pept_deformyl"/>
    <property type="match status" value="1"/>
</dbReference>
<dbReference type="HAMAP" id="MF_00163">
    <property type="entry name" value="Pep_deformylase"/>
    <property type="match status" value="1"/>
</dbReference>
<comment type="catalytic activity">
    <reaction evidence="5">
        <text>N-terminal N-formyl-L-methionyl-[peptide] + H2O = N-terminal L-methionyl-[peptide] + formate</text>
        <dbReference type="Rhea" id="RHEA:24420"/>
        <dbReference type="Rhea" id="RHEA-COMP:10639"/>
        <dbReference type="Rhea" id="RHEA-COMP:10640"/>
        <dbReference type="ChEBI" id="CHEBI:15377"/>
        <dbReference type="ChEBI" id="CHEBI:15740"/>
        <dbReference type="ChEBI" id="CHEBI:49298"/>
        <dbReference type="ChEBI" id="CHEBI:64731"/>
        <dbReference type="EC" id="3.5.1.88"/>
    </reaction>
</comment>
<dbReference type="GO" id="GO:0046872">
    <property type="term" value="F:metal ion binding"/>
    <property type="evidence" value="ECO:0007669"/>
    <property type="project" value="UniProtKB-KW"/>
</dbReference>
<dbReference type="Pfam" id="PF01327">
    <property type="entry name" value="Pep_deformylase"/>
    <property type="match status" value="1"/>
</dbReference>
<dbReference type="CDD" id="cd00487">
    <property type="entry name" value="Pep_deformylase"/>
    <property type="match status" value="1"/>
</dbReference>
<dbReference type="Proteomes" id="UP000693970">
    <property type="component" value="Unassembled WGS sequence"/>
</dbReference>
<evidence type="ECO:0000313" key="6">
    <source>
        <dbReference type="EMBL" id="KAG7356846.1"/>
    </source>
</evidence>
<keyword evidence="3 5" id="KW-0648">Protein biosynthesis</keyword>
<dbReference type="FunFam" id="3.90.45.10:FF:000005">
    <property type="entry name" value="Peptide deformylase"/>
    <property type="match status" value="1"/>
</dbReference>
<dbReference type="NCBIfam" id="NF001159">
    <property type="entry name" value="PRK00150.1-3"/>
    <property type="match status" value="1"/>
</dbReference>
<evidence type="ECO:0000313" key="7">
    <source>
        <dbReference type="Proteomes" id="UP000693970"/>
    </source>
</evidence>
<evidence type="ECO:0000256" key="2">
    <source>
        <dbReference type="ARBA" id="ARBA00022801"/>
    </source>
</evidence>